<name>A0ABD0WB80_UMBPY</name>
<protein>
    <submittedName>
        <fullName evidence="3">Uncharacterized protein</fullName>
    </submittedName>
</protein>
<organism evidence="3 4">
    <name type="scientific">Umbra pygmaea</name>
    <name type="common">Eastern mudminnow</name>
    <dbReference type="NCBI Taxonomy" id="75934"/>
    <lineage>
        <taxon>Eukaryota</taxon>
        <taxon>Metazoa</taxon>
        <taxon>Chordata</taxon>
        <taxon>Craniata</taxon>
        <taxon>Vertebrata</taxon>
        <taxon>Euteleostomi</taxon>
        <taxon>Actinopterygii</taxon>
        <taxon>Neopterygii</taxon>
        <taxon>Teleostei</taxon>
        <taxon>Protacanthopterygii</taxon>
        <taxon>Esociformes</taxon>
        <taxon>Umbridae</taxon>
        <taxon>Umbra</taxon>
    </lineage>
</organism>
<accession>A0ABD0WB80</accession>
<feature type="region of interest" description="Disordered" evidence="1">
    <location>
        <begin position="323"/>
        <end position="345"/>
    </location>
</feature>
<reference evidence="3 4" key="1">
    <citation type="submission" date="2024-06" db="EMBL/GenBank/DDBJ databases">
        <authorList>
            <person name="Pan Q."/>
            <person name="Wen M."/>
            <person name="Jouanno E."/>
            <person name="Zahm M."/>
            <person name="Klopp C."/>
            <person name="Cabau C."/>
            <person name="Louis A."/>
            <person name="Berthelot C."/>
            <person name="Parey E."/>
            <person name="Roest Crollius H."/>
            <person name="Montfort J."/>
            <person name="Robinson-Rechavi M."/>
            <person name="Bouchez O."/>
            <person name="Lampietro C."/>
            <person name="Lopez Roques C."/>
            <person name="Donnadieu C."/>
            <person name="Postlethwait J."/>
            <person name="Bobe J."/>
            <person name="Verreycken H."/>
            <person name="Guiguen Y."/>
        </authorList>
    </citation>
    <scope>NUCLEOTIDE SEQUENCE [LARGE SCALE GENOMIC DNA]</scope>
    <source>
        <strain evidence="3">Up_M1</strain>
        <tissue evidence="3">Testis</tissue>
    </source>
</reference>
<keyword evidence="2" id="KW-1133">Transmembrane helix</keyword>
<evidence type="ECO:0000313" key="4">
    <source>
        <dbReference type="Proteomes" id="UP001557470"/>
    </source>
</evidence>
<dbReference type="EMBL" id="JAGEUA010000008">
    <property type="protein sequence ID" value="KAL0968889.1"/>
    <property type="molecule type" value="Genomic_DNA"/>
</dbReference>
<proteinExistence type="predicted"/>
<comment type="caution">
    <text evidence="3">The sequence shown here is derived from an EMBL/GenBank/DDBJ whole genome shotgun (WGS) entry which is preliminary data.</text>
</comment>
<sequence length="345" mass="35956">MGAVVGVIFVVLIIMTLLSLFIWYRQRQGDKGQHIQPSVAYIPALSECGSTVAMHPSTMDVSQTLSLSTSCSSVSAGCFTNPSYHTVSVAPCNLASSTATAPHLDGTLTLQSSTLKGVRNGSEWRAYCNLNDLDGQQADTGTQKRSTKKTDYIKGSMCSTNQRSLSGEKHYASIRDPHAAGSSLGPCKHTSGPGDLVAPSSGCKHTESSYVEMKTPGLPTAHRDALSSFCPAGGDALSSFCPAGGDALSSFCPATGELSSFCGGATTVLTSASRNLYDAGTTVSVLQGPNGMATGFSQNPYDVPRGSHIPSILGMLPSHYDILPTRQNPSRSATPPLPESPSSLL</sequence>
<keyword evidence="2" id="KW-0472">Membrane</keyword>
<keyword evidence="4" id="KW-1185">Reference proteome</keyword>
<feature type="transmembrane region" description="Helical" evidence="2">
    <location>
        <begin position="6"/>
        <end position="24"/>
    </location>
</feature>
<evidence type="ECO:0000256" key="1">
    <source>
        <dbReference type="SAM" id="MobiDB-lite"/>
    </source>
</evidence>
<dbReference type="AlphaFoldDB" id="A0ABD0WB80"/>
<dbReference type="Proteomes" id="UP001557470">
    <property type="component" value="Unassembled WGS sequence"/>
</dbReference>
<evidence type="ECO:0000313" key="3">
    <source>
        <dbReference type="EMBL" id="KAL0968889.1"/>
    </source>
</evidence>
<keyword evidence="2" id="KW-0812">Transmembrane</keyword>
<gene>
    <name evidence="3" type="ORF">UPYG_G00273210</name>
</gene>
<evidence type="ECO:0000256" key="2">
    <source>
        <dbReference type="SAM" id="Phobius"/>
    </source>
</evidence>